<gene>
    <name evidence="1" type="ORF">E6C50_00795</name>
</gene>
<reference evidence="1 2" key="1">
    <citation type="submission" date="2019-04" db="EMBL/GenBank/DDBJ databases">
        <title>Flavobacterium sp. nov. isolated from construction timber.</title>
        <authorList>
            <person name="Lin S.-Y."/>
            <person name="Chang C.-T."/>
            <person name="Young C.-C."/>
        </authorList>
    </citation>
    <scope>NUCLEOTIDE SEQUENCE [LARGE SCALE GENOMIC DNA]</scope>
    <source>
        <strain evidence="1 2">CC-CTC003</strain>
    </source>
</reference>
<evidence type="ECO:0000313" key="2">
    <source>
        <dbReference type="Proteomes" id="UP000307507"/>
    </source>
</evidence>
<name>A0A4S4A302_9FLAO</name>
<dbReference type="EMBL" id="SSNZ01000001">
    <property type="protein sequence ID" value="THF52782.1"/>
    <property type="molecule type" value="Genomic_DNA"/>
</dbReference>
<dbReference type="AlphaFoldDB" id="A0A4S4A302"/>
<dbReference type="Proteomes" id="UP000307507">
    <property type="component" value="Unassembled WGS sequence"/>
</dbReference>
<evidence type="ECO:0000313" key="1">
    <source>
        <dbReference type="EMBL" id="THF52782.1"/>
    </source>
</evidence>
<dbReference type="OrthoDB" id="1186646at2"/>
<proteinExistence type="predicted"/>
<sequence>MKKNLKNSCWLFCFICLSCAIYKHPNQGLANTKWSYDFGNNDGISNYVLFEDLKNYSYYNAETGDTTIGTYFYKNDTINFNQECSIFDEDFPENSRHRQGKMEYKMLIRNKNQLGFMELWDNNAKKWKEDYFFTKE</sequence>
<organism evidence="1 2">
    <name type="scientific">Flavobacterium supellecticarium</name>
    <dbReference type="NCBI Taxonomy" id="2565924"/>
    <lineage>
        <taxon>Bacteria</taxon>
        <taxon>Pseudomonadati</taxon>
        <taxon>Bacteroidota</taxon>
        <taxon>Flavobacteriia</taxon>
        <taxon>Flavobacteriales</taxon>
        <taxon>Flavobacteriaceae</taxon>
        <taxon>Flavobacterium</taxon>
    </lineage>
</organism>
<protein>
    <submittedName>
        <fullName evidence="1">Uncharacterized protein</fullName>
    </submittedName>
</protein>
<accession>A0A4S4A302</accession>
<comment type="caution">
    <text evidence="1">The sequence shown here is derived from an EMBL/GenBank/DDBJ whole genome shotgun (WGS) entry which is preliminary data.</text>
</comment>
<keyword evidence="2" id="KW-1185">Reference proteome</keyword>
<dbReference type="RefSeq" id="WP_136401307.1">
    <property type="nucleotide sequence ID" value="NZ_SSNZ01000001.1"/>
</dbReference>